<reference evidence="2 3" key="1">
    <citation type="submission" date="2023-07" db="EMBL/GenBank/DDBJ databases">
        <title>Sorghum-associated microbial communities from plants grown in Nebraska, USA.</title>
        <authorList>
            <person name="Schachtman D."/>
        </authorList>
    </citation>
    <scope>NUCLEOTIDE SEQUENCE [LARGE SCALE GENOMIC DNA]</scope>
    <source>
        <strain evidence="2 3">DS2154</strain>
    </source>
</reference>
<keyword evidence="3" id="KW-1185">Reference proteome</keyword>
<comment type="caution">
    <text evidence="2">The sequence shown here is derived from an EMBL/GenBank/DDBJ whole genome shotgun (WGS) entry which is preliminary data.</text>
</comment>
<proteinExistence type="predicted"/>
<dbReference type="EMBL" id="JAVDRL010000006">
    <property type="protein sequence ID" value="MDR6531415.1"/>
    <property type="molecule type" value="Genomic_DNA"/>
</dbReference>
<gene>
    <name evidence="2" type="ORF">J2800_002162</name>
</gene>
<accession>A0ABU1MZ08</accession>
<evidence type="ECO:0000256" key="1">
    <source>
        <dbReference type="SAM" id="MobiDB-lite"/>
    </source>
</evidence>
<evidence type="ECO:0000313" key="2">
    <source>
        <dbReference type="EMBL" id="MDR6531415.1"/>
    </source>
</evidence>
<name>A0ABU1MZ08_9CAUL</name>
<dbReference type="Proteomes" id="UP001262754">
    <property type="component" value="Unassembled WGS sequence"/>
</dbReference>
<dbReference type="RefSeq" id="WP_163232564.1">
    <property type="nucleotide sequence ID" value="NZ_BMLD01000013.1"/>
</dbReference>
<evidence type="ECO:0000313" key="3">
    <source>
        <dbReference type="Proteomes" id="UP001262754"/>
    </source>
</evidence>
<protein>
    <submittedName>
        <fullName evidence="2">Uncharacterized protein</fullName>
    </submittedName>
</protein>
<feature type="region of interest" description="Disordered" evidence="1">
    <location>
        <begin position="1"/>
        <end position="46"/>
    </location>
</feature>
<sequence length="46" mass="5117">MARTPNYNFERQERERLKAQKAAQKAADKAAAKAAENASKPPTDDQ</sequence>
<organism evidence="2 3">
    <name type="scientific">Caulobacter rhizosphaerae</name>
    <dbReference type="NCBI Taxonomy" id="2010972"/>
    <lineage>
        <taxon>Bacteria</taxon>
        <taxon>Pseudomonadati</taxon>
        <taxon>Pseudomonadota</taxon>
        <taxon>Alphaproteobacteria</taxon>
        <taxon>Caulobacterales</taxon>
        <taxon>Caulobacteraceae</taxon>
        <taxon>Caulobacter</taxon>
    </lineage>
</organism>